<gene>
    <name evidence="1" type="ORF">SAMN05421579_1416</name>
</gene>
<evidence type="ECO:0000313" key="2">
    <source>
        <dbReference type="Proteomes" id="UP000199011"/>
    </source>
</evidence>
<protein>
    <submittedName>
        <fullName evidence="1">Uncharacterized protein</fullName>
    </submittedName>
</protein>
<proteinExistence type="predicted"/>
<name>A0A1I5DID8_9GAMM</name>
<evidence type="ECO:0000313" key="1">
    <source>
        <dbReference type="EMBL" id="SFN99009.1"/>
    </source>
</evidence>
<dbReference type="Proteomes" id="UP000199011">
    <property type="component" value="Unassembled WGS sequence"/>
</dbReference>
<reference evidence="2" key="1">
    <citation type="submission" date="2016-10" db="EMBL/GenBank/DDBJ databases">
        <authorList>
            <person name="Varghese N."/>
            <person name="Submissions S."/>
        </authorList>
    </citation>
    <scope>NUCLEOTIDE SEQUENCE [LARGE SCALE GENOMIC DNA]</scope>
    <source>
        <strain evidence="2">DSM 16522</strain>
    </source>
</reference>
<accession>A0A1I5DID8</accession>
<dbReference type="STRING" id="53341.SAMN05421579_1416"/>
<dbReference type="AlphaFoldDB" id="A0A1I5DID8"/>
<organism evidence="1 2">
    <name type="scientific">Xenorhabdus japonica</name>
    <dbReference type="NCBI Taxonomy" id="53341"/>
    <lineage>
        <taxon>Bacteria</taxon>
        <taxon>Pseudomonadati</taxon>
        <taxon>Pseudomonadota</taxon>
        <taxon>Gammaproteobacteria</taxon>
        <taxon>Enterobacterales</taxon>
        <taxon>Morganellaceae</taxon>
        <taxon>Xenorhabdus</taxon>
    </lineage>
</organism>
<dbReference type="EMBL" id="FOVO01000041">
    <property type="protein sequence ID" value="SFN99009.1"/>
    <property type="molecule type" value="Genomic_DNA"/>
</dbReference>
<dbReference type="RefSeq" id="WP_175486153.1">
    <property type="nucleotide sequence ID" value="NZ_CAWRAH010000064.1"/>
</dbReference>
<keyword evidence="2" id="KW-1185">Reference proteome</keyword>
<sequence>MKKILLIIIILFSIGSIGGVFLAGLNMYTRSTTPAEEPQQTQQENTPTGQH</sequence>